<feature type="compositionally biased region" description="Basic and acidic residues" evidence="1">
    <location>
        <begin position="14"/>
        <end position="33"/>
    </location>
</feature>
<dbReference type="Proteomes" id="UP001634007">
    <property type="component" value="Unassembled WGS sequence"/>
</dbReference>
<feature type="region of interest" description="Disordered" evidence="1">
    <location>
        <begin position="1"/>
        <end position="41"/>
    </location>
</feature>
<evidence type="ECO:0000313" key="2">
    <source>
        <dbReference type="EMBL" id="KAL3722235.1"/>
    </source>
</evidence>
<protein>
    <submittedName>
        <fullName evidence="2">Uncharacterized protein</fullName>
    </submittedName>
</protein>
<dbReference type="EMBL" id="JBJKBG010000009">
    <property type="protein sequence ID" value="KAL3722235.1"/>
    <property type="molecule type" value="Genomic_DNA"/>
</dbReference>
<dbReference type="PANTHER" id="PTHR35324:SF7">
    <property type="match status" value="1"/>
</dbReference>
<feature type="compositionally biased region" description="Acidic residues" evidence="1">
    <location>
        <begin position="92"/>
        <end position="102"/>
    </location>
</feature>
<keyword evidence="3" id="KW-1185">Reference proteome</keyword>
<proteinExistence type="predicted"/>
<evidence type="ECO:0000313" key="3">
    <source>
        <dbReference type="Proteomes" id="UP001634007"/>
    </source>
</evidence>
<organism evidence="2 3">
    <name type="scientific">Eucalyptus globulus</name>
    <name type="common">Tasmanian blue gum</name>
    <dbReference type="NCBI Taxonomy" id="34317"/>
    <lineage>
        <taxon>Eukaryota</taxon>
        <taxon>Viridiplantae</taxon>
        <taxon>Streptophyta</taxon>
        <taxon>Embryophyta</taxon>
        <taxon>Tracheophyta</taxon>
        <taxon>Spermatophyta</taxon>
        <taxon>Magnoliopsida</taxon>
        <taxon>eudicotyledons</taxon>
        <taxon>Gunneridae</taxon>
        <taxon>Pentapetalae</taxon>
        <taxon>rosids</taxon>
        <taxon>malvids</taxon>
        <taxon>Myrtales</taxon>
        <taxon>Myrtaceae</taxon>
        <taxon>Myrtoideae</taxon>
        <taxon>Eucalypteae</taxon>
        <taxon>Eucalyptus</taxon>
    </lineage>
</organism>
<accession>A0ABD3JD32</accession>
<evidence type="ECO:0000256" key="1">
    <source>
        <dbReference type="SAM" id="MobiDB-lite"/>
    </source>
</evidence>
<dbReference type="AlphaFoldDB" id="A0ABD3JD32"/>
<reference evidence="2 3" key="1">
    <citation type="submission" date="2024-11" db="EMBL/GenBank/DDBJ databases">
        <title>Chromosome-level genome assembly of Eucalyptus globulus Labill. provides insights into its genome evolution.</title>
        <authorList>
            <person name="Li X."/>
        </authorList>
    </citation>
    <scope>NUCLEOTIDE SEQUENCE [LARGE SCALE GENOMIC DNA]</scope>
    <source>
        <strain evidence="2">CL2024</strain>
        <tissue evidence="2">Fresh tender leaves</tissue>
    </source>
</reference>
<sequence>MAFLISQGQHRRRPLSEAEELKLKAGHEEERGTGSDAGHVTSRLYLSKAPSDAASSLEKDAVLRRIRHHRRINRVRTAFESILGGSSSVQEEPLDDDTFSSP</sequence>
<feature type="region of interest" description="Disordered" evidence="1">
    <location>
        <begin position="82"/>
        <end position="102"/>
    </location>
</feature>
<dbReference type="PANTHER" id="PTHR35324">
    <property type="entry name" value="BNAA08G03750D PROTEIN"/>
    <property type="match status" value="1"/>
</dbReference>
<comment type="caution">
    <text evidence="2">The sequence shown here is derived from an EMBL/GenBank/DDBJ whole genome shotgun (WGS) entry which is preliminary data.</text>
</comment>
<gene>
    <name evidence="2" type="ORF">ACJRO7_034584</name>
</gene>
<name>A0ABD3JD32_EUCGL</name>